<dbReference type="GO" id="GO:0003964">
    <property type="term" value="F:RNA-directed DNA polymerase activity"/>
    <property type="evidence" value="ECO:0007669"/>
    <property type="project" value="UniProtKB-KW"/>
</dbReference>
<gene>
    <name evidence="3" type="primary">RTase</name>
    <name evidence="3" type="ORF">TNIN_120171</name>
</gene>
<dbReference type="AlphaFoldDB" id="A0A8X6Y9F7"/>
<keyword evidence="3" id="KW-0548">Nucleotidyltransferase</keyword>
<evidence type="ECO:0000313" key="4">
    <source>
        <dbReference type="Proteomes" id="UP000886998"/>
    </source>
</evidence>
<comment type="caution">
    <text evidence="3">The sequence shown here is derived from an EMBL/GenBank/DDBJ whole genome shotgun (WGS) entry which is preliminary data.</text>
</comment>
<feature type="compositionally biased region" description="Polar residues" evidence="1">
    <location>
        <begin position="1"/>
        <end position="17"/>
    </location>
</feature>
<name>A0A8X6Y9F7_9ARAC</name>
<accession>A0A8X6Y9F7</accession>
<dbReference type="EMBL" id="BMAV01016178">
    <property type="protein sequence ID" value="GFY66662.1"/>
    <property type="molecule type" value="Genomic_DNA"/>
</dbReference>
<keyword evidence="4" id="KW-1185">Reference proteome</keyword>
<dbReference type="Pfam" id="PF00078">
    <property type="entry name" value="RVT_1"/>
    <property type="match status" value="1"/>
</dbReference>
<protein>
    <submittedName>
        <fullName evidence="3">Probable RNA-directed DNA polymerase from transposon BS</fullName>
    </submittedName>
</protein>
<dbReference type="CDD" id="cd01650">
    <property type="entry name" value="RT_nLTR_like"/>
    <property type="match status" value="1"/>
</dbReference>
<keyword evidence="3" id="KW-0808">Transferase</keyword>
<dbReference type="PROSITE" id="PS50878">
    <property type="entry name" value="RT_POL"/>
    <property type="match status" value="1"/>
</dbReference>
<evidence type="ECO:0000313" key="3">
    <source>
        <dbReference type="EMBL" id="GFY66662.1"/>
    </source>
</evidence>
<sequence>MNLSEQLRYNRSTSHLPTRSLRHHFTSERPQGPGARPNQEYRPEVPPDECNNLPHQDFQQMPPSSILSQTLKHCTITLLPRKNKDQKFPLNYRPISLISCVAKLFEKILLSRIQAFSDAHNLIPDFQHGFRKETSTCHQLLRTTNKIIDGFNKHRTTGGVFLDVEKAFDRVWHNGLVYKLIQTSLLT</sequence>
<keyword evidence="3" id="KW-0695">RNA-directed DNA polymerase</keyword>
<evidence type="ECO:0000256" key="1">
    <source>
        <dbReference type="SAM" id="MobiDB-lite"/>
    </source>
</evidence>
<evidence type="ECO:0000259" key="2">
    <source>
        <dbReference type="PROSITE" id="PS50878"/>
    </source>
</evidence>
<reference evidence="3" key="1">
    <citation type="submission" date="2020-08" db="EMBL/GenBank/DDBJ databases">
        <title>Multicomponent nature underlies the extraordinary mechanical properties of spider dragline silk.</title>
        <authorList>
            <person name="Kono N."/>
            <person name="Nakamura H."/>
            <person name="Mori M."/>
            <person name="Yoshida Y."/>
            <person name="Ohtoshi R."/>
            <person name="Malay A.D."/>
            <person name="Moran D.A.P."/>
            <person name="Tomita M."/>
            <person name="Numata K."/>
            <person name="Arakawa K."/>
        </authorList>
    </citation>
    <scope>NUCLEOTIDE SEQUENCE</scope>
</reference>
<feature type="domain" description="Reverse transcriptase" evidence="2">
    <location>
        <begin position="60"/>
        <end position="187"/>
    </location>
</feature>
<proteinExistence type="predicted"/>
<dbReference type="InterPro" id="IPR000477">
    <property type="entry name" value="RT_dom"/>
</dbReference>
<dbReference type="OrthoDB" id="6437545at2759"/>
<organism evidence="3 4">
    <name type="scientific">Trichonephila inaurata madagascariensis</name>
    <dbReference type="NCBI Taxonomy" id="2747483"/>
    <lineage>
        <taxon>Eukaryota</taxon>
        <taxon>Metazoa</taxon>
        <taxon>Ecdysozoa</taxon>
        <taxon>Arthropoda</taxon>
        <taxon>Chelicerata</taxon>
        <taxon>Arachnida</taxon>
        <taxon>Araneae</taxon>
        <taxon>Araneomorphae</taxon>
        <taxon>Entelegynae</taxon>
        <taxon>Araneoidea</taxon>
        <taxon>Nephilidae</taxon>
        <taxon>Trichonephila</taxon>
        <taxon>Trichonephila inaurata</taxon>
    </lineage>
</organism>
<dbReference type="PANTHER" id="PTHR19446">
    <property type="entry name" value="REVERSE TRANSCRIPTASES"/>
    <property type="match status" value="1"/>
</dbReference>
<feature type="region of interest" description="Disordered" evidence="1">
    <location>
        <begin position="1"/>
        <end position="47"/>
    </location>
</feature>
<dbReference type="Proteomes" id="UP000886998">
    <property type="component" value="Unassembled WGS sequence"/>
</dbReference>